<sequence length="102" mass="11221">MCIAVPSIGFETLPKGSKRQEKTWVWKPIGNASRTPPHLATRRVAQPVEWVWTPDNHHNGRQSLLAAMCQTPEDTNNATAGVAALCCCRKTHIPSNYVAQTA</sequence>
<dbReference type="EMBL" id="BGPR01000144">
    <property type="protein sequence ID" value="GBL99053.1"/>
    <property type="molecule type" value="Genomic_DNA"/>
</dbReference>
<comment type="caution">
    <text evidence="1">The sequence shown here is derived from an EMBL/GenBank/DDBJ whole genome shotgun (WGS) entry which is preliminary data.</text>
</comment>
<evidence type="ECO:0000313" key="1">
    <source>
        <dbReference type="EMBL" id="GBL99053.1"/>
    </source>
</evidence>
<evidence type="ECO:0000313" key="2">
    <source>
        <dbReference type="Proteomes" id="UP000499080"/>
    </source>
</evidence>
<dbReference type="AlphaFoldDB" id="A0A4Y2C4P1"/>
<name>A0A4Y2C4P1_ARAVE</name>
<accession>A0A4Y2C4P1</accession>
<gene>
    <name evidence="1" type="ORF">AVEN_227554_1</name>
</gene>
<dbReference type="Proteomes" id="UP000499080">
    <property type="component" value="Unassembled WGS sequence"/>
</dbReference>
<reference evidence="1 2" key="1">
    <citation type="journal article" date="2019" name="Sci. Rep.">
        <title>Orb-weaving spider Araneus ventricosus genome elucidates the spidroin gene catalogue.</title>
        <authorList>
            <person name="Kono N."/>
            <person name="Nakamura H."/>
            <person name="Ohtoshi R."/>
            <person name="Moran D.A.P."/>
            <person name="Shinohara A."/>
            <person name="Yoshida Y."/>
            <person name="Fujiwara M."/>
            <person name="Mori M."/>
            <person name="Tomita M."/>
            <person name="Arakawa K."/>
        </authorList>
    </citation>
    <scope>NUCLEOTIDE SEQUENCE [LARGE SCALE GENOMIC DNA]</scope>
</reference>
<protein>
    <submittedName>
        <fullName evidence="1">Uncharacterized protein</fullName>
    </submittedName>
</protein>
<proteinExistence type="predicted"/>
<keyword evidence="2" id="KW-1185">Reference proteome</keyword>
<organism evidence="1 2">
    <name type="scientific">Araneus ventricosus</name>
    <name type="common">Orbweaver spider</name>
    <name type="synonym">Epeira ventricosa</name>
    <dbReference type="NCBI Taxonomy" id="182803"/>
    <lineage>
        <taxon>Eukaryota</taxon>
        <taxon>Metazoa</taxon>
        <taxon>Ecdysozoa</taxon>
        <taxon>Arthropoda</taxon>
        <taxon>Chelicerata</taxon>
        <taxon>Arachnida</taxon>
        <taxon>Araneae</taxon>
        <taxon>Araneomorphae</taxon>
        <taxon>Entelegynae</taxon>
        <taxon>Araneoidea</taxon>
        <taxon>Araneidae</taxon>
        <taxon>Araneus</taxon>
    </lineage>
</organism>